<reference evidence="1" key="1">
    <citation type="submission" date="2022-07" db="EMBL/GenBank/DDBJ databases">
        <title>Phylogenomic reconstructions and comparative analyses of Kickxellomycotina fungi.</title>
        <authorList>
            <person name="Reynolds N.K."/>
            <person name="Stajich J.E."/>
            <person name="Barry K."/>
            <person name="Grigoriev I.V."/>
            <person name="Crous P."/>
            <person name="Smith M.E."/>
        </authorList>
    </citation>
    <scope>NUCLEOTIDE SEQUENCE</scope>
    <source>
        <strain evidence="1">RSA 476</strain>
    </source>
</reference>
<sequence length="280" mass="30789">MILLCWGIGLYREYQETADLRIKQVQDWAFAKIWTHASGFSAERVDPYRGPLWSEQIRGNVLELGPGLGEALLQLPRKQLGTRYVALEPNPYLHAALAENAKRAEFASVHYDLLTCPNAAAFNTGGGEPVLSIVNGTLDGMVPQYVADHAPYDTVVSSLVLCSVDNLQDTLDSILELLVPGGRFVFIEHVRHTDEMDLSVDASVYASGAFNVKVWGWIQELLTPTWSLVSGNCHLNRRTAQALDGMKGWSSVRYSTLRLSGSMVDKLGPLVYGVATKALP</sequence>
<dbReference type="Gene3D" id="3.40.50.150">
    <property type="entry name" value="Vaccinia Virus protein VP39"/>
    <property type="match status" value="1"/>
</dbReference>
<dbReference type="SUPFAM" id="SSF53335">
    <property type="entry name" value="S-adenosyl-L-methionine-dependent methyltransferases"/>
    <property type="match status" value="1"/>
</dbReference>
<dbReference type="InterPro" id="IPR052356">
    <property type="entry name" value="Thiol_S-MT"/>
</dbReference>
<dbReference type="CDD" id="cd02440">
    <property type="entry name" value="AdoMet_MTases"/>
    <property type="match status" value="1"/>
</dbReference>
<dbReference type="PANTHER" id="PTHR45036:SF1">
    <property type="entry name" value="METHYLTRANSFERASE LIKE 7A"/>
    <property type="match status" value="1"/>
</dbReference>
<dbReference type="AlphaFoldDB" id="A0A9W8IJC3"/>
<evidence type="ECO:0000313" key="1">
    <source>
        <dbReference type="EMBL" id="KAJ2861315.1"/>
    </source>
</evidence>
<dbReference type="PANTHER" id="PTHR45036">
    <property type="entry name" value="METHYLTRANSFERASE LIKE 7B"/>
    <property type="match status" value="1"/>
</dbReference>
<dbReference type="InterPro" id="IPR029063">
    <property type="entry name" value="SAM-dependent_MTases_sf"/>
</dbReference>
<protein>
    <recommendedName>
        <fullName evidence="3">S-adenosyl-L-methionine-dependent methyltransferase</fullName>
    </recommendedName>
</protein>
<evidence type="ECO:0008006" key="3">
    <source>
        <dbReference type="Google" id="ProtNLM"/>
    </source>
</evidence>
<dbReference type="Pfam" id="PF13489">
    <property type="entry name" value="Methyltransf_23"/>
    <property type="match status" value="1"/>
</dbReference>
<dbReference type="EMBL" id="JANBUY010000231">
    <property type="protein sequence ID" value="KAJ2861315.1"/>
    <property type="molecule type" value="Genomic_DNA"/>
</dbReference>
<proteinExistence type="predicted"/>
<dbReference type="Proteomes" id="UP001140074">
    <property type="component" value="Unassembled WGS sequence"/>
</dbReference>
<keyword evidence="2" id="KW-1185">Reference proteome</keyword>
<organism evidence="1 2">
    <name type="scientific">Coemansia aciculifera</name>
    <dbReference type="NCBI Taxonomy" id="417176"/>
    <lineage>
        <taxon>Eukaryota</taxon>
        <taxon>Fungi</taxon>
        <taxon>Fungi incertae sedis</taxon>
        <taxon>Zoopagomycota</taxon>
        <taxon>Kickxellomycotina</taxon>
        <taxon>Kickxellomycetes</taxon>
        <taxon>Kickxellales</taxon>
        <taxon>Kickxellaceae</taxon>
        <taxon>Coemansia</taxon>
    </lineage>
</organism>
<name>A0A9W8IJC3_9FUNG</name>
<evidence type="ECO:0000313" key="2">
    <source>
        <dbReference type="Proteomes" id="UP001140074"/>
    </source>
</evidence>
<comment type="caution">
    <text evidence="1">The sequence shown here is derived from an EMBL/GenBank/DDBJ whole genome shotgun (WGS) entry which is preliminary data.</text>
</comment>
<accession>A0A9W8IJC3</accession>
<gene>
    <name evidence="1" type="ORF">GGH94_004983</name>
</gene>